<sequence>MLRPQSHRPARLAGCVLAATALLAATPAAPAFASPVAVRGPAVAPGSATPHLDAIEQTLRQVSPGLEGSVWQRTDGNSLDAAAGDPAAWLLQTPGCWGDPACADRAGTRQLLARITGNIAKATRTVDISSLAPFPNGGFEDAIVAGLKAATAAGNKLQVRVLVGAAPLYNINVLPSSYRDDLVRKLGDAAADVTLNVASMTTSRTAFSWNHSKLLVVDGQSVITGGINGWKDDYLDTAHPVSDVDLALTGPAAASAGAYLDTLWGWTCAHSGLLSAAWFASSNGAACRPTLEKDENPAPAATGTVPAIAVGGLGVGIRSSDPLSTYRPDPPAPSHDGCNVIGLHDNTNADRDYETVNPEENALRALVASAGSHIEISQQDLNGTCPPLPRYDIRLYDTLAAKLAAGVKVRIVVSDPANRGTVGSGGYSQIKSLAEISDTLLGRLAAVTPDAPAAKAAMCRNLQLASFRSAPGATWADGHPYPLHHKLVSVDGSAFYIGSKNLYPAWLQDFGYIVEDPAAAAQLDTDLLSPEWEYSQATATVDYTRGICPA</sequence>
<feature type="chain" id="PRO_5047358974" description="PLD phosphodiesterase domain-containing protein" evidence="1">
    <location>
        <begin position="34"/>
        <end position="550"/>
    </location>
</feature>
<comment type="caution">
    <text evidence="3">The sequence shown here is derived from an EMBL/GenBank/DDBJ whole genome shotgun (WGS) entry which is preliminary data.</text>
</comment>
<keyword evidence="4" id="KW-1185">Reference proteome</keyword>
<dbReference type="InterPro" id="IPR001736">
    <property type="entry name" value="PLipase_D/transphosphatidylase"/>
</dbReference>
<dbReference type="EMBL" id="BAAANT010000014">
    <property type="protein sequence ID" value="GAA2143248.1"/>
    <property type="molecule type" value="Genomic_DNA"/>
</dbReference>
<feature type="domain" description="PLD phosphodiesterase" evidence="2">
    <location>
        <begin position="206"/>
        <end position="228"/>
    </location>
</feature>
<keyword evidence="1" id="KW-0732">Signal</keyword>
<evidence type="ECO:0000256" key="1">
    <source>
        <dbReference type="SAM" id="SignalP"/>
    </source>
</evidence>
<dbReference type="PANTHER" id="PTHR21248:SF22">
    <property type="entry name" value="PHOSPHOLIPASE D"/>
    <property type="match status" value="1"/>
</dbReference>
<dbReference type="PROSITE" id="PS50035">
    <property type="entry name" value="PLD"/>
    <property type="match status" value="2"/>
</dbReference>
<name>A0ABN2ZJL4_9ACTN</name>
<evidence type="ECO:0000313" key="3">
    <source>
        <dbReference type="EMBL" id="GAA2143248.1"/>
    </source>
</evidence>
<gene>
    <name evidence="3" type="ORF">GCM10009760_29350</name>
</gene>
<proteinExistence type="predicted"/>
<dbReference type="SMART" id="SM00155">
    <property type="entry name" value="PLDc"/>
    <property type="match status" value="2"/>
</dbReference>
<evidence type="ECO:0000313" key="4">
    <source>
        <dbReference type="Proteomes" id="UP001422759"/>
    </source>
</evidence>
<protein>
    <recommendedName>
        <fullName evidence="2">PLD phosphodiesterase domain-containing protein</fullName>
    </recommendedName>
</protein>
<dbReference type="SUPFAM" id="SSF56024">
    <property type="entry name" value="Phospholipase D/nuclease"/>
    <property type="match status" value="2"/>
</dbReference>
<organism evidence="3 4">
    <name type="scientific">Kitasatospora kazusensis</name>
    <dbReference type="NCBI Taxonomy" id="407974"/>
    <lineage>
        <taxon>Bacteria</taxon>
        <taxon>Bacillati</taxon>
        <taxon>Actinomycetota</taxon>
        <taxon>Actinomycetes</taxon>
        <taxon>Kitasatosporales</taxon>
        <taxon>Streptomycetaceae</taxon>
        <taxon>Kitasatospora</taxon>
    </lineage>
</organism>
<dbReference type="CDD" id="cd09108">
    <property type="entry name" value="PLDc_PMFPLD_like_1"/>
    <property type="match status" value="1"/>
</dbReference>
<dbReference type="Proteomes" id="UP001422759">
    <property type="component" value="Unassembled WGS sequence"/>
</dbReference>
<dbReference type="Gene3D" id="3.30.870.10">
    <property type="entry name" value="Endonuclease Chain A"/>
    <property type="match status" value="2"/>
</dbReference>
<accession>A0ABN2ZJL4</accession>
<dbReference type="PANTHER" id="PTHR21248">
    <property type="entry name" value="CARDIOLIPIN SYNTHASE"/>
    <property type="match status" value="1"/>
</dbReference>
<feature type="signal peptide" evidence="1">
    <location>
        <begin position="1"/>
        <end position="33"/>
    </location>
</feature>
<dbReference type="CDD" id="cd09109">
    <property type="entry name" value="PLDc_PMFPLD_like_2"/>
    <property type="match status" value="1"/>
</dbReference>
<reference evidence="3 4" key="1">
    <citation type="journal article" date="2019" name="Int. J. Syst. Evol. Microbiol.">
        <title>The Global Catalogue of Microorganisms (GCM) 10K type strain sequencing project: providing services to taxonomists for standard genome sequencing and annotation.</title>
        <authorList>
            <consortium name="The Broad Institute Genomics Platform"/>
            <consortium name="The Broad Institute Genome Sequencing Center for Infectious Disease"/>
            <person name="Wu L."/>
            <person name="Ma J."/>
        </authorList>
    </citation>
    <scope>NUCLEOTIDE SEQUENCE [LARGE SCALE GENOMIC DNA]</scope>
    <source>
        <strain evidence="3 4">JCM 14560</strain>
    </source>
</reference>
<evidence type="ECO:0000259" key="2">
    <source>
        <dbReference type="PROSITE" id="PS50035"/>
    </source>
</evidence>
<feature type="domain" description="PLD phosphodiesterase" evidence="2">
    <location>
        <begin position="479"/>
        <end position="506"/>
    </location>
</feature>
<dbReference type="RefSeq" id="WP_344464859.1">
    <property type="nucleotide sequence ID" value="NZ_BAAANT010000014.1"/>
</dbReference>